<dbReference type="SUPFAM" id="SSF64288">
    <property type="entry name" value="Chorismate lyase-like"/>
    <property type="match status" value="1"/>
</dbReference>
<reference evidence="1 2" key="1">
    <citation type="submission" date="2019-12" db="EMBL/GenBank/DDBJ databases">
        <title>Genomic-based taxomic classification of the family Erythrobacteraceae.</title>
        <authorList>
            <person name="Xu L."/>
        </authorList>
    </citation>
    <scope>NUCLEOTIDE SEQUENCE [LARGE SCALE GENOMIC DNA]</scope>
    <source>
        <strain evidence="1 2">MCCC 1A09965</strain>
    </source>
</reference>
<comment type="caution">
    <text evidence="1">The sequence shown here is derived from an EMBL/GenBank/DDBJ whole genome shotgun (WGS) entry which is preliminary data.</text>
</comment>
<keyword evidence="2" id="KW-1185">Reference proteome</keyword>
<organism evidence="1 2">
    <name type="scientific">Qipengyuania oceanensis</name>
    <dbReference type="NCBI Taxonomy" id="1463597"/>
    <lineage>
        <taxon>Bacteria</taxon>
        <taxon>Pseudomonadati</taxon>
        <taxon>Pseudomonadota</taxon>
        <taxon>Alphaproteobacteria</taxon>
        <taxon>Sphingomonadales</taxon>
        <taxon>Erythrobacteraceae</taxon>
        <taxon>Qipengyuania</taxon>
    </lineage>
</organism>
<dbReference type="AlphaFoldDB" id="A0A844YGZ4"/>
<dbReference type="RefSeq" id="WP_160672943.1">
    <property type="nucleotide sequence ID" value="NZ_WTYN01000001.1"/>
</dbReference>
<dbReference type="InterPro" id="IPR028978">
    <property type="entry name" value="Chorismate_lyase_/UTRA_dom_sf"/>
</dbReference>
<proteinExistence type="predicted"/>
<evidence type="ECO:0000313" key="1">
    <source>
        <dbReference type="EMBL" id="MXO62609.1"/>
    </source>
</evidence>
<evidence type="ECO:0008006" key="3">
    <source>
        <dbReference type="Google" id="ProtNLM"/>
    </source>
</evidence>
<dbReference type="OrthoDB" id="7862147at2"/>
<protein>
    <recommendedName>
        <fullName evidence="3">DUF98 domain-containing protein</fullName>
    </recommendedName>
</protein>
<accession>A0A844YGZ4</accession>
<dbReference type="Gene3D" id="3.40.1410.10">
    <property type="entry name" value="Chorismate lyase-like"/>
    <property type="match status" value="1"/>
</dbReference>
<gene>
    <name evidence="1" type="ORF">GRI48_06245</name>
</gene>
<dbReference type="EMBL" id="WTYN01000001">
    <property type="protein sequence ID" value="MXO62609.1"/>
    <property type="molecule type" value="Genomic_DNA"/>
</dbReference>
<evidence type="ECO:0000313" key="2">
    <source>
        <dbReference type="Proteomes" id="UP000445582"/>
    </source>
</evidence>
<dbReference type="Proteomes" id="UP000445582">
    <property type="component" value="Unassembled WGS sequence"/>
</dbReference>
<sequence>MTSLTASTSALQGERLAELEALLADNVSATLALEEWCARHAVGDPPEILALPVTGDGVAIPDDAQAVLKLEPGETIRVRHVRLVCGNTVLSFARNFYVPERLPDATNRALETTSLPFGRVVASLGYTRERLDTARGKACGCPADTVLSHRAMLRLPDGRPLSLLAECYTRDAIAAAS</sequence>
<name>A0A844YGZ4_9SPHN</name>